<dbReference type="InterPro" id="IPR010426">
    <property type="entry name" value="MTTB_MeTrfase"/>
</dbReference>
<protein>
    <recommendedName>
        <fullName evidence="5">Trimethylamine methyltransferase</fullName>
    </recommendedName>
</protein>
<dbReference type="Gene3D" id="3.20.20.480">
    <property type="entry name" value="Trimethylamine methyltransferase-like"/>
    <property type="match status" value="1"/>
</dbReference>
<evidence type="ECO:0000256" key="2">
    <source>
        <dbReference type="ARBA" id="ARBA00022603"/>
    </source>
</evidence>
<comment type="caution">
    <text evidence="4">The sequence shown here is derived from an EMBL/GenBank/DDBJ whole genome shotgun (WGS) entry which is preliminary data.</text>
</comment>
<dbReference type="AlphaFoldDB" id="A0A0F9G662"/>
<evidence type="ECO:0008006" key="5">
    <source>
        <dbReference type="Google" id="ProtNLM"/>
    </source>
</evidence>
<dbReference type="EMBL" id="LAZR01021260">
    <property type="protein sequence ID" value="KKL85936.1"/>
    <property type="molecule type" value="Genomic_DNA"/>
</dbReference>
<dbReference type="Pfam" id="PF06253">
    <property type="entry name" value="MTTB"/>
    <property type="match status" value="1"/>
</dbReference>
<dbReference type="InterPro" id="IPR038601">
    <property type="entry name" value="MttB-like_sf"/>
</dbReference>
<accession>A0A0F9G662</accession>
<organism evidence="4">
    <name type="scientific">marine sediment metagenome</name>
    <dbReference type="NCBI Taxonomy" id="412755"/>
    <lineage>
        <taxon>unclassified sequences</taxon>
        <taxon>metagenomes</taxon>
        <taxon>ecological metagenomes</taxon>
    </lineage>
</organism>
<evidence type="ECO:0000256" key="3">
    <source>
        <dbReference type="ARBA" id="ARBA00022679"/>
    </source>
</evidence>
<comment type="similarity">
    <text evidence="1">Belongs to the trimethylamine methyltransferase family.</text>
</comment>
<dbReference type="GO" id="GO:0032259">
    <property type="term" value="P:methylation"/>
    <property type="evidence" value="ECO:0007669"/>
    <property type="project" value="UniProtKB-KW"/>
</dbReference>
<gene>
    <name evidence="4" type="ORF">LCGC14_1949750</name>
</gene>
<dbReference type="GO" id="GO:0015948">
    <property type="term" value="P:methanogenesis"/>
    <property type="evidence" value="ECO:0007669"/>
    <property type="project" value="InterPro"/>
</dbReference>
<reference evidence="4" key="1">
    <citation type="journal article" date="2015" name="Nature">
        <title>Complex archaea that bridge the gap between prokaryotes and eukaryotes.</title>
        <authorList>
            <person name="Spang A."/>
            <person name="Saw J.H."/>
            <person name="Jorgensen S.L."/>
            <person name="Zaremba-Niedzwiedzka K."/>
            <person name="Martijn J."/>
            <person name="Lind A.E."/>
            <person name="van Eijk R."/>
            <person name="Schleper C."/>
            <person name="Guy L."/>
            <person name="Ettema T.J."/>
        </authorList>
    </citation>
    <scope>NUCLEOTIDE SEQUENCE</scope>
</reference>
<proteinExistence type="inferred from homology"/>
<keyword evidence="2" id="KW-0489">Methyltransferase</keyword>
<evidence type="ECO:0000313" key="4">
    <source>
        <dbReference type="EMBL" id="KKL85936.1"/>
    </source>
</evidence>
<keyword evidence="3" id="KW-0808">Transferase</keyword>
<sequence>MKKNQKCFVEYFSDADMRDIHSATLEILKDTGSILHQRESIALLHQAGASVKNGNRVLIPGDLVASAIRSAPSAITVYDRNGKSAMLLEGRNVHFGTGSDCPNLLDSFTGERRRFLSNDIEDAVKLVDYLPHIDFTMSMGLAHDLAVELQYQKKYAIMIRNSTKPQVITAADRTALNDIADIAAAVVGGREALSKKPLFVLYDEPTSPLVHTKETLEKLLFMAENRLPINYSPGTMAGATSPVTMAGSITQANAEILTGLAIHQLKRPGAPFIFGAGMSPMDMQSMQPTYSSPEAMAEQAGLCQIGRCLYNLPTWGFGGCSAAKLADEQAINEAATYILMSGLMGTNLVHDVGYLEFGMTYSFDLLVMCDEFIGQAKRMIGGIRVDREHLAIDAIKRVGPGGHFLDDAHTFDHFRENWQPGLTDRQTYDNWKADGATTMGERAKAKIKYILKNHQPEPIPPDINAEIEMILQRAALR</sequence>
<evidence type="ECO:0000256" key="1">
    <source>
        <dbReference type="ARBA" id="ARBA00007137"/>
    </source>
</evidence>
<name>A0A0F9G662_9ZZZZ</name>
<dbReference type="GO" id="GO:0008168">
    <property type="term" value="F:methyltransferase activity"/>
    <property type="evidence" value="ECO:0007669"/>
    <property type="project" value="UniProtKB-KW"/>
</dbReference>